<dbReference type="AlphaFoldDB" id="A0A516R1H1"/>
<dbReference type="EMBL" id="CP040916">
    <property type="protein sequence ID" value="QDQ09501.1"/>
    <property type="molecule type" value="Genomic_DNA"/>
</dbReference>
<accession>A0A516R1H1</accession>
<gene>
    <name evidence="1" type="ORF">FH965_02105</name>
</gene>
<sequence>MGNVFGGCGQSLYLSNGGTEVFIDVLMLAVSDLADGEWEHRFAALLTLQDQSVMGRGAVGFDLRDIDWGASPTERARAKDFVLRSAALALSRHRWRELPYEPPFAHRYLLQFSTMVESFVPTSAPRPGGDFPSPQERAVASCTRHRVLSALPHWEGCFLCNRSPSTGR</sequence>
<reference evidence="1 2" key="1">
    <citation type="journal article" date="2019" name="J. Ind. Microbiol. Biotechnol.">
        <title>The complete genomic sequence of Streptomyces spectabilis NRRL-2792 and identification of secondary metabolite biosynthetic gene clusters.</title>
        <authorList>
            <person name="Sinha A."/>
            <person name="Phillips-Salemka S."/>
            <person name="Niraula T.A."/>
            <person name="Short K.A."/>
            <person name="Niraula N.P."/>
        </authorList>
    </citation>
    <scope>NUCLEOTIDE SEQUENCE [LARGE SCALE GENOMIC DNA]</scope>
    <source>
        <strain evidence="1 2">NRRL 2792</strain>
    </source>
</reference>
<name>A0A516R1H1_STRST</name>
<dbReference type="RefSeq" id="WP_144001079.1">
    <property type="nucleotide sequence ID" value="NZ_CP040916.1"/>
</dbReference>
<evidence type="ECO:0000313" key="1">
    <source>
        <dbReference type="EMBL" id="QDQ09501.1"/>
    </source>
</evidence>
<evidence type="ECO:0000313" key="2">
    <source>
        <dbReference type="Proteomes" id="UP000316806"/>
    </source>
</evidence>
<dbReference type="Proteomes" id="UP000316806">
    <property type="component" value="Chromosome"/>
</dbReference>
<organism evidence="1 2">
    <name type="scientific">Streptomyces spectabilis</name>
    <dbReference type="NCBI Taxonomy" id="68270"/>
    <lineage>
        <taxon>Bacteria</taxon>
        <taxon>Bacillati</taxon>
        <taxon>Actinomycetota</taxon>
        <taxon>Actinomycetes</taxon>
        <taxon>Kitasatosporales</taxon>
        <taxon>Streptomycetaceae</taxon>
        <taxon>Streptomyces</taxon>
    </lineage>
</organism>
<proteinExistence type="predicted"/>
<protein>
    <submittedName>
        <fullName evidence="1">Uncharacterized protein</fullName>
    </submittedName>
</protein>